<dbReference type="Proteomes" id="UP000245626">
    <property type="component" value="Unassembled WGS sequence"/>
</dbReference>
<evidence type="ECO:0000313" key="2">
    <source>
        <dbReference type="Proteomes" id="UP000245626"/>
    </source>
</evidence>
<evidence type="ECO:0000313" key="1">
    <source>
        <dbReference type="EMBL" id="PWN48963.1"/>
    </source>
</evidence>
<organism evidence="1 2">
    <name type="scientific">Violaceomyces palustris</name>
    <dbReference type="NCBI Taxonomy" id="1673888"/>
    <lineage>
        <taxon>Eukaryota</taxon>
        <taxon>Fungi</taxon>
        <taxon>Dikarya</taxon>
        <taxon>Basidiomycota</taxon>
        <taxon>Ustilaginomycotina</taxon>
        <taxon>Ustilaginomycetes</taxon>
        <taxon>Violaceomycetales</taxon>
        <taxon>Violaceomycetaceae</taxon>
        <taxon>Violaceomyces</taxon>
    </lineage>
</organism>
<reference evidence="1 2" key="1">
    <citation type="journal article" date="2018" name="Mol. Biol. Evol.">
        <title>Broad Genomic Sampling Reveals a Smut Pathogenic Ancestry of the Fungal Clade Ustilaginomycotina.</title>
        <authorList>
            <person name="Kijpornyongpan T."/>
            <person name="Mondo S.J."/>
            <person name="Barry K."/>
            <person name="Sandor L."/>
            <person name="Lee J."/>
            <person name="Lipzen A."/>
            <person name="Pangilinan J."/>
            <person name="LaButti K."/>
            <person name="Hainaut M."/>
            <person name="Henrissat B."/>
            <person name="Grigoriev I.V."/>
            <person name="Spatafora J.W."/>
            <person name="Aime M.C."/>
        </authorList>
    </citation>
    <scope>NUCLEOTIDE SEQUENCE [LARGE SCALE GENOMIC DNA]</scope>
    <source>
        <strain evidence="1 2">SA 807</strain>
    </source>
</reference>
<proteinExistence type="predicted"/>
<protein>
    <submittedName>
        <fullName evidence="1">Uncharacterized protein</fullName>
    </submittedName>
</protein>
<dbReference type="EMBL" id="KZ820117">
    <property type="protein sequence ID" value="PWN48963.1"/>
    <property type="molecule type" value="Genomic_DNA"/>
</dbReference>
<name>A0ACD0NSY5_9BASI</name>
<keyword evidence="2" id="KW-1185">Reference proteome</keyword>
<sequence length="189" mass="20770">MKGQRKHPVLLPPFSPLLWEGGGVCLVGVLLSLFLFPWQNPPFKGVALSDPLLYLPHPRYPDSIQLAMFSFSSSACILSSLASIFSPFDKDHRHASPPPPDPTFGSFVSFLPPPCSISLSLSSLLFSFLTEDYLTPLLSHVTIKPPCLFPELQRALAIAHGRPAPSPSSISLHPFLLCFPLFSFPFPLF</sequence>
<accession>A0ACD0NSY5</accession>
<gene>
    <name evidence="1" type="ORF">IE53DRAFT_169785</name>
</gene>